<name>A0A916Y450_9HYPH</name>
<gene>
    <name evidence="2" type="ORF">GCM10011335_36910</name>
</gene>
<dbReference type="InterPro" id="IPR036514">
    <property type="entry name" value="SGNH_hydro_sf"/>
</dbReference>
<dbReference type="InterPro" id="IPR007407">
    <property type="entry name" value="DUF459"/>
</dbReference>
<feature type="compositionally biased region" description="Basic and acidic residues" evidence="1">
    <location>
        <begin position="58"/>
        <end position="67"/>
    </location>
</feature>
<dbReference type="AlphaFoldDB" id="A0A916Y450"/>
<feature type="region of interest" description="Disordered" evidence="1">
    <location>
        <begin position="51"/>
        <end position="97"/>
    </location>
</feature>
<keyword evidence="3" id="KW-1185">Reference proteome</keyword>
<evidence type="ECO:0000256" key="1">
    <source>
        <dbReference type="SAM" id="MobiDB-lite"/>
    </source>
</evidence>
<sequence length="508" mass="52097">MTEGRERMSGQRATRVAARLLLAFAVLISGLLPSTGAVQAQERPRSILDMLFGGPSVRQRERAEPPPRRVIRRAPAPRRQKPVSARKSGKAGKASSRATATAATGAAAAAAAAVVAKRDTARPILVIGDFLGGSLAAGLEAAIADRPDLKIVDASRGSSGLVREDHYDWPSSIPALLDKEKPALVVVMLGSNDRQTMETGSLSLSVRSAEWTAEYQRRATALAAAVGAKTVPLLWVGMPAFRQSAMTADMTALNEIYRQAATSVGGEFVDIWDGFVDADGAFTYSGPDTAGQQARLRNEDGITMTTAGRDKLAFFAENPILRILGADGAIAATSETPSKPMPVANPATATSAPLLALTDPALGGGDSLLGGAPAARKAPVASPRDRLVTAGLPGVKTPGRADAFAWNPKSPAVAPSTPAAPLDTADPVVVRGSVDINALAGPRQPPPPMPTLADAIIEDWSKSQAGPQGKPTSPLPAADGTGKSVPATAGNPAVGGPPGNLPVGGPLR</sequence>
<feature type="compositionally biased region" description="Low complexity" evidence="1">
    <location>
        <begin position="83"/>
        <end position="97"/>
    </location>
</feature>
<protein>
    <recommendedName>
        <fullName evidence="4">DUF459 domain-containing protein</fullName>
    </recommendedName>
</protein>
<feature type="region of interest" description="Disordered" evidence="1">
    <location>
        <begin position="458"/>
        <end position="508"/>
    </location>
</feature>
<evidence type="ECO:0000313" key="2">
    <source>
        <dbReference type="EMBL" id="GGD30497.1"/>
    </source>
</evidence>
<dbReference type="RefSeq" id="WP_244640330.1">
    <property type="nucleotide sequence ID" value="NZ_BMJJ01000009.1"/>
</dbReference>
<dbReference type="EMBL" id="BMJJ01000009">
    <property type="protein sequence ID" value="GGD30497.1"/>
    <property type="molecule type" value="Genomic_DNA"/>
</dbReference>
<dbReference type="SUPFAM" id="SSF52266">
    <property type="entry name" value="SGNH hydrolase"/>
    <property type="match status" value="1"/>
</dbReference>
<evidence type="ECO:0000313" key="3">
    <source>
        <dbReference type="Proteomes" id="UP000613160"/>
    </source>
</evidence>
<comment type="caution">
    <text evidence="2">The sequence shown here is derived from an EMBL/GenBank/DDBJ whole genome shotgun (WGS) entry which is preliminary data.</text>
</comment>
<evidence type="ECO:0008006" key="4">
    <source>
        <dbReference type="Google" id="ProtNLM"/>
    </source>
</evidence>
<dbReference type="Pfam" id="PF04311">
    <property type="entry name" value="DUF459"/>
    <property type="match status" value="1"/>
</dbReference>
<reference evidence="2" key="1">
    <citation type="journal article" date="2014" name="Int. J. Syst. Evol. Microbiol.">
        <title>Complete genome sequence of Corynebacterium casei LMG S-19264T (=DSM 44701T), isolated from a smear-ripened cheese.</title>
        <authorList>
            <consortium name="US DOE Joint Genome Institute (JGI-PGF)"/>
            <person name="Walter F."/>
            <person name="Albersmeier A."/>
            <person name="Kalinowski J."/>
            <person name="Ruckert C."/>
        </authorList>
    </citation>
    <scope>NUCLEOTIDE SEQUENCE</scope>
    <source>
        <strain evidence="2">CGMCC 1.15493</strain>
    </source>
</reference>
<dbReference type="Proteomes" id="UP000613160">
    <property type="component" value="Unassembled WGS sequence"/>
</dbReference>
<reference evidence="2" key="2">
    <citation type="submission" date="2020-09" db="EMBL/GenBank/DDBJ databases">
        <authorList>
            <person name="Sun Q."/>
            <person name="Zhou Y."/>
        </authorList>
    </citation>
    <scope>NUCLEOTIDE SEQUENCE</scope>
    <source>
        <strain evidence="2">CGMCC 1.15493</strain>
    </source>
</reference>
<dbReference type="GO" id="GO:0016788">
    <property type="term" value="F:hydrolase activity, acting on ester bonds"/>
    <property type="evidence" value="ECO:0007669"/>
    <property type="project" value="UniProtKB-ARBA"/>
</dbReference>
<organism evidence="2 3">
    <name type="scientific">Aureimonas glaciei</name>
    <dbReference type="NCBI Taxonomy" id="1776957"/>
    <lineage>
        <taxon>Bacteria</taxon>
        <taxon>Pseudomonadati</taxon>
        <taxon>Pseudomonadota</taxon>
        <taxon>Alphaproteobacteria</taxon>
        <taxon>Hyphomicrobiales</taxon>
        <taxon>Aurantimonadaceae</taxon>
        <taxon>Aureimonas</taxon>
    </lineage>
</organism>
<accession>A0A916Y450</accession>
<feature type="compositionally biased region" description="Basic residues" evidence="1">
    <location>
        <begin position="69"/>
        <end position="81"/>
    </location>
</feature>
<proteinExistence type="predicted"/>
<dbReference type="Gene3D" id="3.40.50.1110">
    <property type="entry name" value="SGNH hydrolase"/>
    <property type="match status" value="1"/>
</dbReference>
<dbReference type="CDD" id="cd01829">
    <property type="entry name" value="SGNH_hydrolase_peri2"/>
    <property type="match status" value="1"/>
</dbReference>